<dbReference type="SUPFAM" id="SSF55920">
    <property type="entry name" value="Creatinase/aminopeptidase"/>
    <property type="match status" value="1"/>
</dbReference>
<dbReference type="PANTHER" id="PTHR46112">
    <property type="entry name" value="AMINOPEPTIDASE"/>
    <property type="match status" value="1"/>
</dbReference>
<feature type="domain" description="Creatinase N-terminal" evidence="2">
    <location>
        <begin position="27"/>
        <end position="158"/>
    </location>
</feature>
<dbReference type="RefSeq" id="WP_004118158.1">
    <property type="nucleotide sequence ID" value="NZ_ABZSJN020000101.1"/>
</dbReference>
<dbReference type="GO" id="GO:0016980">
    <property type="term" value="F:creatinase activity"/>
    <property type="evidence" value="ECO:0007669"/>
    <property type="project" value="UniProtKB-EC"/>
</dbReference>
<reference evidence="4 5" key="1">
    <citation type="submission" date="2016-05" db="EMBL/GenBank/DDBJ databases">
        <authorList>
            <consortium name="Pathogen Informatics"/>
        </authorList>
    </citation>
    <scope>NUCLEOTIDE SEQUENCE [LARGE SCALE GENOMIC DNA]</scope>
    <source>
        <strain evidence="4 5">2880STDY5682802</strain>
    </source>
</reference>
<dbReference type="CDD" id="cd01090">
    <property type="entry name" value="Creatinase"/>
    <property type="match status" value="1"/>
</dbReference>
<dbReference type="InterPro" id="IPR000994">
    <property type="entry name" value="Pept_M24"/>
</dbReference>
<evidence type="ECO:0000313" key="3">
    <source>
        <dbReference type="EMBL" id="MDZ7469304.1"/>
    </source>
</evidence>
<dbReference type="InterPro" id="IPR039394">
    <property type="entry name" value="Creatinase_C"/>
</dbReference>
<dbReference type="EMBL" id="JAXUDK010000029">
    <property type="protein sequence ID" value="MDZ7469304.1"/>
    <property type="molecule type" value="Genomic_DNA"/>
</dbReference>
<evidence type="ECO:0000313" key="4">
    <source>
        <dbReference type="EMBL" id="SAQ11073.1"/>
    </source>
</evidence>
<feature type="domain" description="Peptidase M24" evidence="1">
    <location>
        <begin position="166"/>
        <end position="383"/>
    </location>
</feature>
<dbReference type="SUPFAM" id="SSF53092">
    <property type="entry name" value="Creatinase/prolidase N-terminal domain"/>
    <property type="match status" value="1"/>
</dbReference>
<dbReference type="InterPro" id="IPR050659">
    <property type="entry name" value="Peptidase_M24B"/>
</dbReference>
<dbReference type="GeneID" id="69758101"/>
<name>A0A0D8T8J9_RAOPL</name>
<dbReference type="Proteomes" id="UP001293169">
    <property type="component" value="Unassembled WGS sequence"/>
</dbReference>
<evidence type="ECO:0000259" key="2">
    <source>
        <dbReference type="Pfam" id="PF01321"/>
    </source>
</evidence>
<comment type="caution">
    <text evidence="4">The sequence shown here is derived from an EMBL/GenBank/DDBJ whole genome shotgun (WGS) entry which is preliminary data.</text>
</comment>
<dbReference type="Proteomes" id="UP000078124">
    <property type="component" value="Unassembled WGS sequence"/>
</dbReference>
<dbReference type="Pfam" id="PF00557">
    <property type="entry name" value="Peptidase_M24"/>
    <property type="match status" value="1"/>
</dbReference>
<dbReference type="Gene3D" id="3.90.230.10">
    <property type="entry name" value="Creatinase/methionine aminopeptidase superfamily"/>
    <property type="match status" value="1"/>
</dbReference>
<keyword evidence="4" id="KW-0378">Hydrolase</keyword>
<dbReference type="InterPro" id="IPR000587">
    <property type="entry name" value="Creatinase_N"/>
</dbReference>
<dbReference type="InterPro" id="IPR029149">
    <property type="entry name" value="Creatin/AminoP/Spt16_N"/>
</dbReference>
<reference evidence="3 6" key="2">
    <citation type="submission" date="2023-12" db="EMBL/GenBank/DDBJ databases">
        <title>N/s.</title>
        <authorList>
            <person name="Dale J."/>
        </authorList>
    </citation>
    <scope>NUCLEOTIDE SEQUENCE [LARGE SCALE GENOMIC DNA]</scope>
    <source>
        <strain evidence="3 6">2023EL-01226</strain>
    </source>
</reference>
<dbReference type="Pfam" id="PF01321">
    <property type="entry name" value="Creatinase_N"/>
    <property type="match status" value="1"/>
</dbReference>
<dbReference type="PANTHER" id="PTHR46112:SF2">
    <property type="entry name" value="XAA-PRO AMINOPEPTIDASE P-RELATED"/>
    <property type="match status" value="1"/>
</dbReference>
<evidence type="ECO:0000313" key="6">
    <source>
        <dbReference type="Proteomes" id="UP001293169"/>
    </source>
</evidence>
<dbReference type="EC" id="3.5.3.3" evidence="4"/>
<dbReference type="EMBL" id="FLAC01000030">
    <property type="protein sequence ID" value="SAQ11073.1"/>
    <property type="molecule type" value="Genomic_DNA"/>
</dbReference>
<gene>
    <name evidence="4" type="ORF">SAMEA2273876_05059</name>
    <name evidence="3" type="ORF">U5E74_27285</name>
</gene>
<accession>A0A0D8T8J9</accession>
<dbReference type="InterPro" id="IPR036005">
    <property type="entry name" value="Creatinase/aminopeptidase-like"/>
</dbReference>
<protein>
    <submittedName>
        <fullName evidence="4">Creatinase</fullName>
        <ecNumber evidence="4">3.5.3.3</ecNumber>
    </submittedName>
    <submittedName>
        <fullName evidence="3">M24 family metallopeptidase</fullName>
    </submittedName>
</protein>
<evidence type="ECO:0000313" key="5">
    <source>
        <dbReference type="Proteomes" id="UP000078124"/>
    </source>
</evidence>
<organism evidence="4 5">
    <name type="scientific">Raoultella planticola</name>
    <name type="common">Klebsiella planticola</name>
    <dbReference type="NCBI Taxonomy" id="575"/>
    <lineage>
        <taxon>Bacteria</taxon>
        <taxon>Pseudomonadati</taxon>
        <taxon>Pseudomonadota</taxon>
        <taxon>Gammaproteobacteria</taxon>
        <taxon>Enterobacterales</taxon>
        <taxon>Enterobacteriaceae</taxon>
        <taxon>Klebsiella/Raoultella group</taxon>
        <taxon>Raoultella</taxon>
    </lineage>
</organism>
<proteinExistence type="predicted"/>
<dbReference type="Gene3D" id="3.40.350.10">
    <property type="entry name" value="Creatinase/prolidase N-terminal domain"/>
    <property type="match status" value="1"/>
</dbReference>
<sequence length="403" mass="45516">MSMPDIIELANGQKVKGTFSSHEMQRRLSGLRATMEADSIDAVILTSIHNINYYGDFLYCSFGRQYALVVTPSQSFLITTNIDGGQGWRRSYGANIVYTDWQRDNYYRAVRKVVPDNSRRIALEGDHVTIEQRAKFCYYLSQTQFIDIAPATMRMRMIKSAEEIALIKIGAQVADLGGAACVAAIAEDVPEYDVALAATSAMTREIAKRLPHVELRDTWTWFQSGLNTDGAHHPVTTRRLKQGDILSLNCFPMIAGYYTALERTLFLGQPSDEQLRHWEINCEVHRRGQALIRPGARCCDIAASLNEIYREHDLLQYRTFGYGHSFGVLSHYYGREAGLELREDIETVLAPGMVVSMEPMIMLPENMPGHGGYREHDILVVTENAAENITHFPYGPEHNIIEK</sequence>
<keyword evidence="6" id="KW-1185">Reference proteome</keyword>
<dbReference type="AlphaFoldDB" id="A0A0D8T8J9"/>
<evidence type="ECO:0000259" key="1">
    <source>
        <dbReference type="Pfam" id="PF00557"/>
    </source>
</evidence>